<dbReference type="PANTHER" id="PTHR45138">
    <property type="entry name" value="REGULATORY COMPONENTS OF SENSORY TRANSDUCTION SYSTEM"/>
    <property type="match status" value="1"/>
</dbReference>
<keyword evidence="4" id="KW-0812">Transmembrane</keyword>
<feature type="domain" description="GGDEF" evidence="5">
    <location>
        <begin position="428"/>
        <end position="561"/>
    </location>
</feature>
<dbReference type="InterPro" id="IPR011990">
    <property type="entry name" value="TPR-like_helical_dom_sf"/>
</dbReference>
<dbReference type="SUPFAM" id="SSF48452">
    <property type="entry name" value="TPR-like"/>
    <property type="match status" value="2"/>
</dbReference>
<dbReference type="FunFam" id="3.30.70.270:FF:000001">
    <property type="entry name" value="Diguanylate cyclase domain protein"/>
    <property type="match status" value="1"/>
</dbReference>
<comment type="cofactor">
    <cofactor evidence="1">
        <name>Mg(2+)</name>
        <dbReference type="ChEBI" id="CHEBI:18420"/>
    </cofactor>
</comment>
<dbReference type="InterPro" id="IPR043128">
    <property type="entry name" value="Rev_trsase/Diguanyl_cyclase"/>
</dbReference>
<dbReference type="InterPro" id="IPR029787">
    <property type="entry name" value="Nucleotide_cyclase"/>
</dbReference>
<evidence type="ECO:0000259" key="5">
    <source>
        <dbReference type="PROSITE" id="PS50887"/>
    </source>
</evidence>
<dbReference type="Pfam" id="PF13424">
    <property type="entry name" value="TPR_12"/>
    <property type="match status" value="1"/>
</dbReference>
<evidence type="ECO:0000256" key="2">
    <source>
        <dbReference type="ARBA" id="ARBA00012528"/>
    </source>
</evidence>
<dbReference type="InterPro" id="IPR050469">
    <property type="entry name" value="Diguanylate_Cyclase"/>
</dbReference>
<comment type="catalytic activity">
    <reaction evidence="3">
        <text>2 GTP = 3',3'-c-di-GMP + 2 diphosphate</text>
        <dbReference type="Rhea" id="RHEA:24898"/>
        <dbReference type="ChEBI" id="CHEBI:33019"/>
        <dbReference type="ChEBI" id="CHEBI:37565"/>
        <dbReference type="ChEBI" id="CHEBI:58805"/>
        <dbReference type="EC" id="2.7.7.65"/>
    </reaction>
</comment>
<dbReference type="InterPro" id="IPR000160">
    <property type="entry name" value="GGDEF_dom"/>
</dbReference>
<dbReference type="Gene3D" id="3.30.70.270">
    <property type="match status" value="1"/>
</dbReference>
<dbReference type="Proteomes" id="UP000613743">
    <property type="component" value="Unassembled WGS sequence"/>
</dbReference>
<dbReference type="NCBIfam" id="TIGR00254">
    <property type="entry name" value="GGDEF"/>
    <property type="match status" value="1"/>
</dbReference>
<name>A0A917JKS5_9GAMM</name>
<dbReference type="GO" id="GO:0052621">
    <property type="term" value="F:diguanylate cyclase activity"/>
    <property type="evidence" value="ECO:0007669"/>
    <property type="project" value="UniProtKB-EC"/>
</dbReference>
<feature type="transmembrane region" description="Helical" evidence="4">
    <location>
        <begin position="366"/>
        <end position="389"/>
    </location>
</feature>
<dbReference type="SMART" id="SM00028">
    <property type="entry name" value="TPR"/>
    <property type="match status" value="4"/>
</dbReference>
<keyword evidence="7" id="KW-1185">Reference proteome</keyword>
<dbReference type="Pfam" id="PF00990">
    <property type="entry name" value="GGDEF"/>
    <property type="match status" value="1"/>
</dbReference>
<evidence type="ECO:0000313" key="7">
    <source>
        <dbReference type="Proteomes" id="UP000613743"/>
    </source>
</evidence>
<accession>A0A917JKS5</accession>
<dbReference type="SMART" id="SM00267">
    <property type="entry name" value="GGDEF"/>
    <property type="match status" value="1"/>
</dbReference>
<dbReference type="PROSITE" id="PS50887">
    <property type="entry name" value="GGDEF"/>
    <property type="match status" value="1"/>
</dbReference>
<dbReference type="InterPro" id="IPR019734">
    <property type="entry name" value="TPR_rpt"/>
</dbReference>
<dbReference type="PANTHER" id="PTHR45138:SF9">
    <property type="entry name" value="DIGUANYLATE CYCLASE DGCM-RELATED"/>
    <property type="match status" value="1"/>
</dbReference>
<dbReference type="EMBL" id="BMPZ01000001">
    <property type="protein sequence ID" value="GGI68146.1"/>
    <property type="molecule type" value="Genomic_DNA"/>
</dbReference>
<evidence type="ECO:0000256" key="3">
    <source>
        <dbReference type="ARBA" id="ARBA00034247"/>
    </source>
</evidence>
<dbReference type="GO" id="GO:0005886">
    <property type="term" value="C:plasma membrane"/>
    <property type="evidence" value="ECO:0007669"/>
    <property type="project" value="TreeGrafter"/>
</dbReference>
<gene>
    <name evidence="6" type="ORF">GCM10009332_01660</name>
</gene>
<organism evidence="6 7">
    <name type="scientific">Shewanella gelidii</name>
    <dbReference type="NCBI Taxonomy" id="1642821"/>
    <lineage>
        <taxon>Bacteria</taxon>
        <taxon>Pseudomonadati</taxon>
        <taxon>Pseudomonadota</taxon>
        <taxon>Gammaproteobacteria</taxon>
        <taxon>Alteromonadales</taxon>
        <taxon>Shewanellaceae</taxon>
        <taxon>Shewanella</taxon>
    </lineage>
</organism>
<dbReference type="CDD" id="cd01949">
    <property type="entry name" value="GGDEF"/>
    <property type="match status" value="1"/>
</dbReference>
<dbReference type="Gene3D" id="1.25.40.10">
    <property type="entry name" value="Tetratricopeptide repeat domain"/>
    <property type="match status" value="2"/>
</dbReference>
<dbReference type="SUPFAM" id="SSF55073">
    <property type="entry name" value="Nucleotide cyclase"/>
    <property type="match status" value="1"/>
</dbReference>
<dbReference type="GO" id="GO:1902201">
    <property type="term" value="P:negative regulation of bacterial-type flagellum-dependent cell motility"/>
    <property type="evidence" value="ECO:0007669"/>
    <property type="project" value="TreeGrafter"/>
</dbReference>
<evidence type="ECO:0000256" key="1">
    <source>
        <dbReference type="ARBA" id="ARBA00001946"/>
    </source>
</evidence>
<dbReference type="GO" id="GO:0043709">
    <property type="term" value="P:cell adhesion involved in single-species biofilm formation"/>
    <property type="evidence" value="ECO:0007669"/>
    <property type="project" value="TreeGrafter"/>
</dbReference>
<keyword evidence="4" id="KW-0472">Membrane</keyword>
<dbReference type="AlphaFoldDB" id="A0A917JKS5"/>
<sequence>MPLGASELAVDDFLIEIENKIKTQPNVVPDLVDRVLESNQALTAEQRARLLLSQSHLKLLSADYGASLILLNQAEEQRPPAHILTKIYHYQSTAYLLLQDYDNALKVIAANLSRIEKIEDLDVKIISYIRLASVFDQLGAYEEAMTYALLARDLTQDTDPHNYCSAAISVAVSHLELGHLSKAKSGFFASKRACIVAKHDIVTAMSIKGLGHVALKMGDYPEAEKRLLEALKAYQPFQYQQEITAIQALLSEVYLALGQVDKAHDYAQRVLAAKTDNSDVLHLEIATRVLSGVMQQQQQYELAYQYLRDSNSYQDQIMNAAKAKANAYQTAKFNSAEKEREIALLNKDRELYLSMQLTKEQEHANMVLLTTLLVGGVFFLGILVVVGYMQKQKFMRLSKIDSLTGIMNRGAGQDMGEDALIKVQAQQGSYSVVLFDMDHFKSINDNFGHATGDWVLKKVADTISGMLKNSDIFARVGGEEFVILLPFADEAHALGVAESCRLAIESIDTKYSGQDFSITASFGIAHLAADDLSLDPILHRADVALYHAKEQGRNLVSKYVAEMEGFGSNAAVQNQLALN</sequence>
<reference evidence="6" key="1">
    <citation type="journal article" date="2014" name="Int. J. Syst. Evol. Microbiol.">
        <title>Complete genome sequence of Corynebacterium casei LMG S-19264T (=DSM 44701T), isolated from a smear-ripened cheese.</title>
        <authorList>
            <consortium name="US DOE Joint Genome Institute (JGI-PGF)"/>
            <person name="Walter F."/>
            <person name="Albersmeier A."/>
            <person name="Kalinowski J."/>
            <person name="Ruckert C."/>
        </authorList>
    </citation>
    <scope>NUCLEOTIDE SEQUENCE</scope>
    <source>
        <strain evidence="6">JCM 30804</strain>
    </source>
</reference>
<evidence type="ECO:0000256" key="4">
    <source>
        <dbReference type="SAM" id="Phobius"/>
    </source>
</evidence>
<proteinExistence type="predicted"/>
<comment type="caution">
    <text evidence="6">The sequence shown here is derived from an EMBL/GenBank/DDBJ whole genome shotgun (WGS) entry which is preliminary data.</text>
</comment>
<keyword evidence="4" id="KW-1133">Transmembrane helix</keyword>
<protein>
    <recommendedName>
        <fullName evidence="2">diguanylate cyclase</fullName>
        <ecNumber evidence="2">2.7.7.65</ecNumber>
    </recommendedName>
</protein>
<reference evidence="6" key="2">
    <citation type="submission" date="2020-09" db="EMBL/GenBank/DDBJ databases">
        <authorList>
            <person name="Sun Q."/>
            <person name="Ohkuma M."/>
        </authorList>
    </citation>
    <scope>NUCLEOTIDE SEQUENCE</scope>
    <source>
        <strain evidence="6">JCM 30804</strain>
    </source>
</reference>
<dbReference type="EC" id="2.7.7.65" evidence="2"/>
<evidence type="ECO:0000313" key="6">
    <source>
        <dbReference type="EMBL" id="GGI68146.1"/>
    </source>
</evidence>